<gene>
    <name evidence="2" type="ORF">G6N73_07760</name>
</gene>
<evidence type="ECO:0000313" key="3">
    <source>
        <dbReference type="Proteomes" id="UP001642900"/>
    </source>
</evidence>
<evidence type="ECO:0000256" key="1">
    <source>
        <dbReference type="SAM" id="MobiDB-lite"/>
    </source>
</evidence>
<dbReference type="EMBL" id="JAAKZF010000006">
    <property type="protein sequence ID" value="NGO51077.1"/>
    <property type="molecule type" value="Genomic_DNA"/>
</dbReference>
<feature type="region of interest" description="Disordered" evidence="1">
    <location>
        <begin position="85"/>
        <end position="135"/>
    </location>
</feature>
<dbReference type="AlphaFoldDB" id="A0A6G4WAC5"/>
<protein>
    <submittedName>
        <fullName evidence="2">Uncharacterized protein</fullName>
    </submittedName>
</protein>
<accession>A0A6G4WAC5</accession>
<organism evidence="2 3">
    <name type="scientific">Allomesorhizobium camelthorni</name>
    <dbReference type="NCBI Taxonomy" id="475069"/>
    <lineage>
        <taxon>Bacteria</taxon>
        <taxon>Pseudomonadati</taxon>
        <taxon>Pseudomonadota</taxon>
        <taxon>Alphaproteobacteria</taxon>
        <taxon>Hyphomicrobiales</taxon>
        <taxon>Phyllobacteriaceae</taxon>
        <taxon>Allomesorhizobium</taxon>
    </lineage>
</organism>
<reference evidence="2 3" key="1">
    <citation type="submission" date="2020-02" db="EMBL/GenBank/DDBJ databases">
        <title>Genome sequence of strain CCNWXJ40-4.</title>
        <authorList>
            <person name="Gao J."/>
            <person name="Sun J."/>
        </authorList>
    </citation>
    <scope>NUCLEOTIDE SEQUENCE [LARGE SCALE GENOMIC DNA]</scope>
    <source>
        <strain evidence="2 3">CCNWXJ 40-4</strain>
    </source>
</reference>
<evidence type="ECO:0000313" key="2">
    <source>
        <dbReference type="EMBL" id="NGO51077.1"/>
    </source>
</evidence>
<feature type="compositionally biased region" description="Basic residues" evidence="1">
    <location>
        <begin position="86"/>
        <end position="95"/>
    </location>
</feature>
<dbReference type="RefSeq" id="WP_165025650.1">
    <property type="nucleotide sequence ID" value="NZ_JAAKZF010000006.1"/>
</dbReference>
<keyword evidence="3" id="KW-1185">Reference proteome</keyword>
<comment type="caution">
    <text evidence="2">The sequence shown here is derived from an EMBL/GenBank/DDBJ whole genome shotgun (WGS) entry which is preliminary data.</text>
</comment>
<dbReference type="Proteomes" id="UP001642900">
    <property type="component" value="Unassembled WGS sequence"/>
</dbReference>
<sequence>MSALENILDRCGLEEVDTFMGPSAFRHVARRVRALLTEMGAPVGMAGKVPELNRRTLGEKVMTLLRACRIVVDDMPENWLATVHGDHRRRQGRSPRRAEPTIPRNWKTRRSVRIHPGVSRGGHAIPVTSRKPKSP</sequence>
<name>A0A6G4WAC5_9HYPH</name>
<proteinExistence type="predicted"/>